<dbReference type="AlphaFoldDB" id="A0A0F8RSX2"/>
<organism evidence="2 3">
    <name type="scientific">Methanosarcina mazei</name>
    <name type="common">Methanosarcina frisia</name>
    <dbReference type="NCBI Taxonomy" id="2209"/>
    <lineage>
        <taxon>Archaea</taxon>
        <taxon>Methanobacteriati</taxon>
        <taxon>Methanobacteriota</taxon>
        <taxon>Stenosarchaea group</taxon>
        <taxon>Methanomicrobia</taxon>
        <taxon>Methanosarcinales</taxon>
        <taxon>Methanosarcinaceae</taxon>
        <taxon>Methanosarcina</taxon>
    </lineage>
</organism>
<keyword evidence="4" id="KW-1185">Reference proteome</keyword>
<evidence type="ECO:0000313" key="3">
    <source>
        <dbReference type="Proteomes" id="UP000034152"/>
    </source>
</evidence>
<dbReference type="Proteomes" id="UP000034152">
    <property type="component" value="Unassembled WGS sequence"/>
</dbReference>
<accession>A0A0F8RSX2</accession>
<protein>
    <submittedName>
        <fullName evidence="2">Uncharacterized protein</fullName>
    </submittedName>
</protein>
<proteinExistence type="predicted"/>
<name>A0A0F8RSX2_METMZ</name>
<sequence length="67" mass="7687">MNTPNVEHSYLRDFRVVLFTPSGKIYNFLSFFSLRSTWTEPVFQVTTPITEVTGIYQNSGEIVIPIS</sequence>
<dbReference type="PATRIC" id="fig|2209.56.peg.1430"/>
<evidence type="ECO:0000313" key="2">
    <source>
        <dbReference type="EMBL" id="KKH90563.1"/>
    </source>
</evidence>
<gene>
    <name evidence="1" type="ORF">DU47_20165</name>
    <name evidence="2" type="ORF">DU80_06540</name>
</gene>
<comment type="caution">
    <text evidence="2">The sequence shown here is derived from an EMBL/GenBank/DDBJ whole genome shotgun (WGS) entry which is preliminary data.</text>
</comment>
<dbReference type="EMBL" id="JJOS01000068">
    <property type="protein sequence ID" value="KKG02300.1"/>
    <property type="molecule type" value="Genomic_DNA"/>
</dbReference>
<reference evidence="3 4" key="1">
    <citation type="journal article" date="2015" name="ISME J.">
        <title>Genomic and phenotypic differentiation among Methanosarcina mazei populations from Columbia River sediment.</title>
        <authorList>
            <person name="Youngblut N.D."/>
            <person name="Wirth J.S."/>
            <person name="Henriksen J.R."/>
            <person name="Smith M."/>
            <person name="Simon H."/>
            <person name="Metcalf W.W."/>
            <person name="Whitaker R.J."/>
        </authorList>
    </citation>
    <scope>NUCLEOTIDE SEQUENCE [LARGE SCALE GENOMIC DNA]</scope>
    <source>
        <strain evidence="2 3">1.H.M.2.1</strain>
        <strain evidence="1 4">2.F.A.2.4</strain>
    </source>
</reference>
<evidence type="ECO:0000313" key="4">
    <source>
        <dbReference type="Proteomes" id="UP000034578"/>
    </source>
</evidence>
<dbReference type="EMBL" id="JJQU01000020">
    <property type="protein sequence ID" value="KKH90563.1"/>
    <property type="molecule type" value="Genomic_DNA"/>
</dbReference>
<dbReference type="Proteomes" id="UP000034578">
    <property type="component" value="Unassembled WGS sequence"/>
</dbReference>
<evidence type="ECO:0000313" key="1">
    <source>
        <dbReference type="EMBL" id="KKG02300.1"/>
    </source>
</evidence>